<dbReference type="Pfam" id="PF05485">
    <property type="entry name" value="THAP"/>
    <property type="match status" value="1"/>
</dbReference>
<dbReference type="SMART" id="SM00980">
    <property type="entry name" value="THAP"/>
    <property type="match status" value="1"/>
</dbReference>
<evidence type="ECO:0000256" key="1">
    <source>
        <dbReference type="ARBA" id="ARBA00022723"/>
    </source>
</evidence>
<feature type="region of interest" description="Disordered" evidence="6">
    <location>
        <begin position="85"/>
        <end position="114"/>
    </location>
</feature>
<dbReference type="GO" id="GO:0008270">
    <property type="term" value="F:zinc ion binding"/>
    <property type="evidence" value="ECO:0007669"/>
    <property type="project" value="UniProtKB-KW"/>
</dbReference>
<dbReference type="PANTHER" id="PTHR46927:SF3">
    <property type="entry name" value="THAP-TYPE DOMAIN-CONTAINING PROTEIN"/>
    <property type="match status" value="1"/>
</dbReference>
<proteinExistence type="evidence at transcript level"/>
<dbReference type="SUPFAM" id="SSF57716">
    <property type="entry name" value="Glucocorticoid receptor-like (DNA-binding domain)"/>
    <property type="match status" value="1"/>
</dbReference>
<feature type="domain" description="THAP-type" evidence="7">
    <location>
        <begin position="1"/>
        <end position="57"/>
    </location>
</feature>
<evidence type="ECO:0000256" key="3">
    <source>
        <dbReference type="ARBA" id="ARBA00022833"/>
    </source>
</evidence>
<evidence type="ECO:0000256" key="6">
    <source>
        <dbReference type="SAM" id="MobiDB-lite"/>
    </source>
</evidence>
<evidence type="ECO:0000259" key="7">
    <source>
        <dbReference type="PROSITE" id="PS50950"/>
    </source>
</evidence>
<sequence length="114" mass="13282">FPLNDPELLKAWMEKLPCRDWTPSRWSKLCSVHFADNCFYQVNNKTYLRQGSVPTMFSSPASKTKWSRRKRSRLQFDEASLLCQQLKHKHRSHPPERQPPSTSDRSTPGEAHAA</sequence>
<dbReference type="InterPro" id="IPR052224">
    <property type="entry name" value="THAP_domain_protein"/>
</dbReference>
<protein>
    <recommendedName>
        <fullName evidence="7">THAP-type domain-containing protein</fullName>
    </recommendedName>
</protein>
<keyword evidence="2 5" id="KW-0863">Zinc-finger</keyword>
<dbReference type="SMART" id="SM00692">
    <property type="entry name" value="DM3"/>
    <property type="match status" value="1"/>
</dbReference>
<keyword evidence="3" id="KW-0862">Zinc</keyword>
<dbReference type="PROSITE" id="PS50950">
    <property type="entry name" value="ZF_THAP"/>
    <property type="match status" value="1"/>
</dbReference>
<dbReference type="GO" id="GO:0003677">
    <property type="term" value="F:DNA binding"/>
    <property type="evidence" value="ECO:0007669"/>
    <property type="project" value="UniProtKB-UniRule"/>
</dbReference>
<accession>A0A131Y853</accession>
<name>A0A131Y853_IXORI</name>
<organism evidence="8">
    <name type="scientific">Ixodes ricinus</name>
    <name type="common">Common tick</name>
    <name type="synonym">Acarus ricinus</name>
    <dbReference type="NCBI Taxonomy" id="34613"/>
    <lineage>
        <taxon>Eukaryota</taxon>
        <taxon>Metazoa</taxon>
        <taxon>Ecdysozoa</taxon>
        <taxon>Arthropoda</taxon>
        <taxon>Chelicerata</taxon>
        <taxon>Arachnida</taxon>
        <taxon>Acari</taxon>
        <taxon>Parasitiformes</taxon>
        <taxon>Ixodida</taxon>
        <taxon>Ixodoidea</taxon>
        <taxon>Ixodidae</taxon>
        <taxon>Ixodinae</taxon>
        <taxon>Ixodes</taxon>
    </lineage>
</organism>
<keyword evidence="4 5" id="KW-0238">DNA-binding</keyword>
<feature type="non-terminal residue" evidence="8">
    <location>
        <position position="1"/>
    </location>
</feature>
<evidence type="ECO:0000313" key="8">
    <source>
        <dbReference type="EMBL" id="JAP74662.1"/>
    </source>
</evidence>
<keyword evidence="1" id="KW-0479">Metal-binding</keyword>
<reference evidence="8" key="1">
    <citation type="submission" date="2016-02" db="EMBL/GenBank/DDBJ databases">
        <title>RNAseq analyses of the midgut from blood- or serum-fed Ixodes ricinus ticks.</title>
        <authorList>
            <person name="Perner J."/>
            <person name="Provaznik J."/>
            <person name="Schrenkova J."/>
            <person name="Urbanova V."/>
            <person name="Ribeiro J.M."/>
            <person name="Kopacek P."/>
        </authorList>
    </citation>
    <scope>NUCLEOTIDE SEQUENCE</scope>
    <source>
        <tissue evidence="8">Gut</tissue>
    </source>
</reference>
<evidence type="ECO:0000256" key="2">
    <source>
        <dbReference type="ARBA" id="ARBA00022771"/>
    </source>
</evidence>
<dbReference type="InterPro" id="IPR006612">
    <property type="entry name" value="THAP_Znf"/>
</dbReference>
<evidence type="ECO:0000256" key="4">
    <source>
        <dbReference type="ARBA" id="ARBA00023125"/>
    </source>
</evidence>
<feature type="non-terminal residue" evidence="8">
    <location>
        <position position="114"/>
    </location>
</feature>
<dbReference type="AlphaFoldDB" id="A0A131Y853"/>
<dbReference type="PANTHER" id="PTHR46927">
    <property type="entry name" value="AGAP005574-PA"/>
    <property type="match status" value="1"/>
</dbReference>
<dbReference type="EMBL" id="GEFM01001134">
    <property type="protein sequence ID" value="JAP74662.1"/>
    <property type="molecule type" value="mRNA"/>
</dbReference>
<evidence type="ECO:0000256" key="5">
    <source>
        <dbReference type="PROSITE-ProRule" id="PRU00309"/>
    </source>
</evidence>